<dbReference type="Proteomes" id="UP000294003">
    <property type="component" value="Unassembled WGS sequence"/>
</dbReference>
<evidence type="ECO:0000313" key="4">
    <source>
        <dbReference type="Proteomes" id="UP000294003"/>
    </source>
</evidence>
<evidence type="ECO:0000313" key="3">
    <source>
        <dbReference type="EMBL" id="RYO80673.1"/>
    </source>
</evidence>
<sequence length="438" mass="49288">MSGQPNQPTATSESSLNDIVVQYLAKKGYSNTLSEFKDEISPDFQLGLKSTEPVLVISATISRDGTQGLSIEQDGNLVAFFRKSEEPRLLLSSSANTEEVSLASWRTTRSSTRLQGLKRSAAEDRSSATSIPNKKNKQAGKAEDKTALTTPEVGRLNQSVGFGSRFMVDTATYAKIHPAGLQNKSVSLRLSEDKFPEVLHLEDDPPEDALLLMPPSVHGFNILTKRWELLRMEDIHEINWQKDAYDQLMLPRRTKDLVRSMVLTQDEATGQEDFISGKGDALVILLHGGPGTGKTLTAVFLRILEYYDGIIILTSNRVGTFDEAFKSRIQITIHYADLTRSSRRQIWENFFDLLAKTEFKANIEELRDHLDELADKTMNGRQIRNAITTAKRVALFRKKPLGWEHLEHVIDIAGDFDHYLERVHGHSDTDYARNEGKR</sequence>
<organism evidence="3 4">
    <name type="scientific">Monosporascus cannonballus</name>
    <dbReference type="NCBI Taxonomy" id="155416"/>
    <lineage>
        <taxon>Eukaryota</taxon>
        <taxon>Fungi</taxon>
        <taxon>Dikarya</taxon>
        <taxon>Ascomycota</taxon>
        <taxon>Pezizomycotina</taxon>
        <taxon>Sordariomycetes</taxon>
        <taxon>Xylariomycetidae</taxon>
        <taxon>Xylariales</taxon>
        <taxon>Xylariales incertae sedis</taxon>
        <taxon>Monosporascus</taxon>
    </lineage>
</organism>
<proteinExistence type="predicted"/>
<gene>
    <name evidence="3" type="ORF">DL762_007538</name>
</gene>
<feature type="domain" description="AAA+ ATPase lid" evidence="2">
    <location>
        <begin position="338"/>
        <end position="426"/>
    </location>
</feature>
<dbReference type="EMBL" id="QJNS01000281">
    <property type="protein sequence ID" value="RYO80673.1"/>
    <property type="molecule type" value="Genomic_DNA"/>
</dbReference>
<dbReference type="PANTHER" id="PTHR46411:SF2">
    <property type="entry name" value="AAA+ ATPASE DOMAIN-CONTAINING PROTEIN"/>
    <property type="match status" value="1"/>
</dbReference>
<dbReference type="InterPro" id="IPR006594">
    <property type="entry name" value="LisH"/>
</dbReference>
<evidence type="ECO:0000256" key="1">
    <source>
        <dbReference type="SAM" id="MobiDB-lite"/>
    </source>
</evidence>
<dbReference type="Pfam" id="PF23232">
    <property type="entry name" value="AAA_lid_13"/>
    <property type="match status" value="1"/>
</dbReference>
<accession>A0ABY0GZE2</accession>
<reference evidence="3 4" key="1">
    <citation type="submission" date="2018-06" db="EMBL/GenBank/DDBJ databases">
        <title>Complete Genomes of Monosporascus.</title>
        <authorList>
            <person name="Robinson A.J."/>
            <person name="Natvig D.O."/>
        </authorList>
    </citation>
    <scope>NUCLEOTIDE SEQUENCE [LARGE SCALE GENOMIC DNA]</scope>
    <source>
        <strain evidence="3 4">CBS 609.92</strain>
    </source>
</reference>
<dbReference type="PANTHER" id="PTHR46411">
    <property type="entry name" value="FAMILY ATPASE, PUTATIVE-RELATED"/>
    <property type="match status" value="1"/>
</dbReference>
<feature type="region of interest" description="Disordered" evidence="1">
    <location>
        <begin position="113"/>
        <end position="152"/>
    </location>
</feature>
<name>A0ABY0GZE2_9PEZI</name>
<dbReference type="PROSITE" id="PS50896">
    <property type="entry name" value="LISH"/>
    <property type="match status" value="1"/>
</dbReference>
<evidence type="ECO:0000259" key="2">
    <source>
        <dbReference type="Pfam" id="PF23232"/>
    </source>
</evidence>
<dbReference type="InterPro" id="IPR056599">
    <property type="entry name" value="AAA_lid_fung"/>
</dbReference>
<comment type="caution">
    <text evidence="3">The sequence shown here is derived from an EMBL/GenBank/DDBJ whole genome shotgun (WGS) entry which is preliminary data.</text>
</comment>
<dbReference type="InterPro" id="IPR027417">
    <property type="entry name" value="P-loop_NTPase"/>
</dbReference>
<keyword evidence="4" id="KW-1185">Reference proteome</keyword>
<dbReference type="SUPFAM" id="SSF52540">
    <property type="entry name" value="P-loop containing nucleoside triphosphate hydrolases"/>
    <property type="match status" value="1"/>
</dbReference>
<protein>
    <recommendedName>
        <fullName evidence="2">AAA+ ATPase lid domain-containing protein</fullName>
    </recommendedName>
</protein>